<dbReference type="GO" id="GO:0043527">
    <property type="term" value="C:tRNA methyltransferase complex"/>
    <property type="evidence" value="ECO:0007669"/>
    <property type="project" value="TreeGrafter"/>
</dbReference>
<dbReference type="HAMAP" id="MF_01057">
    <property type="entry name" value="tRNA_methyltr_TrmB"/>
    <property type="match status" value="1"/>
</dbReference>
<comment type="caution">
    <text evidence="7">Lacks conserved residue(s) required for the propagation of feature annotation.</text>
</comment>
<dbReference type="NCBIfam" id="TIGR00091">
    <property type="entry name" value="tRNA (guanosine(46)-N7)-methyltransferase TrmB"/>
    <property type="match status" value="1"/>
</dbReference>
<dbReference type="PROSITE" id="PS51625">
    <property type="entry name" value="SAM_MT_TRMB"/>
    <property type="match status" value="1"/>
</dbReference>
<dbReference type="InterPro" id="IPR003358">
    <property type="entry name" value="tRNA_(Gua-N-7)_MeTrfase_Trmb"/>
</dbReference>
<evidence type="ECO:0000313" key="9">
    <source>
        <dbReference type="Proteomes" id="UP000003011"/>
    </source>
</evidence>
<evidence type="ECO:0000256" key="7">
    <source>
        <dbReference type="HAMAP-Rule" id="MF_01057"/>
    </source>
</evidence>
<dbReference type="eggNOG" id="COG0220">
    <property type="taxonomic scope" value="Bacteria"/>
</dbReference>
<evidence type="ECO:0000256" key="5">
    <source>
        <dbReference type="ARBA" id="ARBA00022691"/>
    </source>
</evidence>
<evidence type="ECO:0000256" key="1">
    <source>
        <dbReference type="ARBA" id="ARBA00000142"/>
    </source>
</evidence>
<dbReference type="OrthoDB" id="9802090at2"/>
<dbReference type="InterPro" id="IPR055361">
    <property type="entry name" value="tRNA_methyltr_TrmB_bact"/>
</dbReference>
<evidence type="ECO:0000256" key="6">
    <source>
        <dbReference type="ARBA" id="ARBA00022694"/>
    </source>
</evidence>
<dbReference type="UniPathway" id="UPA00989"/>
<reference evidence="8 9" key="1">
    <citation type="submission" date="2011-08" db="EMBL/GenBank/DDBJ databases">
        <title>The Genome Sequence of Johnsonella ignava ATCC 51276.</title>
        <authorList>
            <consortium name="The Broad Institute Genome Sequencing Platform"/>
            <person name="Earl A."/>
            <person name="Ward D."/>
            <person name="Feldgarden M."/>
            <person name="Gevers D."/>
            <person name="Izard J."/>
            <person name="Blanton J.M."/>
            <person name="Baranova O.V."/>
            <person name="Dewhirst F.E."/>
            <person name="Young S.K."/>
            <person name="Zeng Q."/>
            <person name="Gargeya S."/>
            <person name="Fitzgerald M."/>
            <person name="Haas B."/>
            <person name="Abouelleil A."/>
            <person name="Alvarado L."/>
            <person name="Arachchi H.M."/>
            <person name="Berlin A."/>
            <person name="Brown A."/>
            <person name="Chapman S.B."/>
            <person name="Chen Z."/>
            <person name="Dunbar C."/>
            <person name="Freedman E."/>
            <person name="Gearin G."/>
            <person name="Gellesch M."/>
            <person name="Goldberg J."/>
            <person name="Griggs A."/>
            <person name="Gujja S."/>
            <person name="Heiman D."/>
            <person name="Howarth C."/>
            <person name="Larson L."/>
            <person name="Lui A."/>
            <person name="MacDonald P.J.P."/>
            <person name="Montmayeur A."/>
            <person name="Murphy C."/>
            <person name="Neiman D."/>
            <person name="Pearson M."/>
            <person name="Priest M."/>
            <person name="Roberts A."/>
            <person name="Saif S."/>
            <person name="Shea T."/>
            <person name="Shenoy N."/>
            <person name="Sisk P."/>
            <person name="Stolte C."/>
            <person name="Sykes S."/>
            <person name="Wortman J."/>
            <person name="Nusbaum C."/>
            <person name="Birren B."/>
        </authorList>
    </citation>
    <scope>NUCLEOTIDE SEQUENCE [LARGE SCALE GENOMIC DNA]</scope>
    <source>
        <strain evidence="8 9">ATCC 51276</strain>
    </source>
</reference>
<feature type="binding site" evidence="7">
    <location>
        <position position="70"/>
    </location>
    <ligand>
        <name>S-adenosyl-L-methionine</name>
        <dbReference type="ChEBI" id="CHEBI:59789"/>
    </ligand>
</feature>
<dbReference type="NCBIfam" id="NF001080">
    <property type="entry name" value="PRK00121.2-2"/>
    <property type="match status" value="1"/>
</dbReference>
<dbReference type="RefSeq" id="WP_005541410.1">
    <property type="nucleotide sequence ID" value="NZ_JH378834.1"/>
</dbReference>
<accession>G5GJA4</accession>
<dbReference type="STRING" id="679200.HMPREF9333_01644"/>
<feature type="binding site" evidence="7">
    <location>
        <position position="45"/>
    </location>
    <ligand>
        <name>S-adenosyl-L-methionine</name>
        <dbReference type="ChEBI" id="CHEBI:59789"/>
    </ligand>
</feature>
<organism evidence="8 9">
    <name type="scientific">Johnsonella ignava ATCC 51276</name>
    <dbReference type="NCBI Taxonomy" id="679200"/>
    <lineage>
        <taxon>Bacteria</taxon>
        <taxon>Bacillati</taxon>
        <taxon>Bacillota</taxon>
        <taxon>Clostridia</taxon>
        <taxon>Lachnospirales</taxon>
        <taxon>Lachnospiraceae</taxon>
        <taxon>Johnsonella</taxon>
    </lineage>
</organism>
<comment type="catalytic activity">
    <reaction evidence="1 7">
        <text>guanosine(46) in tRNA + S-adenosyl-L-methionine = N(7)-methylguanosine(46) in tRNA + S-adenosyl-L-homocysteine</text>
        <dbReference type="Rhea" id="RHEA:42708"/>
        <dbReference type="Rhea" id="RHEA-COMP:10188"/>
        <dbReference type="Rhea" id="RHEA-COMP:10189"/>
        <dbReference type="ChEBI" id="CHEBI:57856"/>
        <dbReference type="ChEBI" id="CHEBI:59789"/>
        <dbReference type="ChEBI" id="CHEBI:74269"/>
        <dbReference type="ChEBI" id="CHEBI:74480"/>
        <dbReference type="EC" id="2.1.1.33"/>
    </reaction>
</comment>
<keyword evidence="4 7" id="KW-0808">Transferase</keyword>
<dbReference type="AlphaFoldDB" id="G5GJA4"/>
<gene>
    <name evidence="7" type="primary">trmB</name>
    <name evidence="8" type="ORF">HMPREF9333_01644</name>
</gene>
<protein>
    <recommendedName>
        <fullName evidence="7">tRNA (guanine-N(7)-)-methyltransferase</fullName>
        <ecNumber evidence="7">2.1.1.33</ecNumber>
    </recommendedName>
    <alternativeName>
        <fullName evidence="7">tRNA (guanine(46)-N(7))-methyltransferase</fullName>
    </alternativeName>
    <alternativeName>
        <fullName evidence="7">tRNA(m7G46)-methyltransferase</fullName>
    </alternativeName>
</protein>
<dbReference type="SUPFAM" id="SSF53335">
    <property type="entry name" value="S-adenosyl-L-methionine-dependent methyltransferases"/>
    <property type="match status" value="1"/>
</dbReference>
<keyword evidence="6 7" id="KW-0819">tRNA processing</keyword>
<evidence type="ECO:0000256" key="4">
    <source>
        <dbReference type="ARBA" id="ARBA00022679"/>
    </source>
</evidence>
<comment type="pathway">
    <text evidence="7">tRNA modification; N(7)-methylguanine-tRNA biosynthesis.</text>
</comment>
<name>G5GJA4_9FIRM</name>
<dbReference type="Pfam" id="PF02390">
    <property type="entry name" value="Methyltransf_4"/>
    <property type="match status" value="1"/>
</dbReference>
<dbReference type="PANTHER" id="PTHR23417:SF14">
    <property type="entry name" value="PENTACOTRIPEPTIDE-REPEAT REGION OF PRORP DOMAIN-CONTAINING PROTEIN"/>
    <property type="match status" value="1"/>
</dbReference>
<dbReference type="HOGENOM" id="CLU_050910_2_1_9"/>
<dbReference type="InterPro" id="IPR029063">
    <property type="entry name" value="SAM-dependent_MTases_sf"/>
</dbReference>
<keyword evidence="3 7" id="KW-0489">Methyltransferase</keyword>
<sequence>MRLRHIKGCEAFIEQAPECITENKAKEIKGLWHEKFATKAPVHIEIGCGKGQFAINMSQKYSDTSFIGIERYMSVLMKAVQRKRKYENEHDISLKNLLFICADAHILNEIFSENEVEKIYLNFSDPWPKSRHADRRLTSPCFLNIYSSILAHTGSLEFKTDNRMLFDYSLNLTVLNGWEIISKTYDLHNSEQCTDNVMSEYEEKFSKAGKKICRLTAVPLQKQI</sequence>
<dbReference type="PATRIC" id="fig|679200.3.peg.1739"/>
<dbReference type="Proteomes" id="UP000003011">
    <property type="component" value="Unassembled WGS sequence"/>
</dbReference>
<feature type="binding site" evidence="7">
    <location>
        <position position="129"/>
    </location>
    <ligand>
        <name>substrate</name>
    </ligand>
</feature>
<keyword evidence="9" id="KW-1185">Reference proteome</keyword>
<evidence type="ECO:0000313" key="8">
    <source>
        <dbReference type="EMBL" id="EHI55229.1"/>
    </source>
</evidence>
<evidence type="ECO:0000256" key="3">
    <source>
        <dbReference type="ARBA" id="ARBA00022603"/>
    </source>
</evidence>
<dbReference type="Gene3D" id="3.40.50.150">
    <property type="entry name" value="Vaccinia Virus protein VP39"/>
    <property type="match status" value="1"/>
</dbReference>
<keyword evidence="5 7" id="KW-0949">S-adenosyl-L-methionine</keyword>
<comment type="function">
    <text evidence="2 7">Catalyzes the formation of N(7)-methylguanine at position 46 (m7G46) in tRNA.</text>
</comment>
<dbReference type="EMBL" id="ACZL01000026">
    <property type="protein sequence ID" value="EHI55229.1"/>
    <property type="molecule type" value="Genomic_DNA"/>
</dbReference>
<dbReference type="GO" id="GO:0008176">
    <property type="term" value="F:tRNA (guanine(46)-N7)-methyltransferase activity"/>
    <property type="evidence" value="ECO:0007669"/>
    <property type="project" value="UniProtKB-UniRule"/>
</dbReference>
<feature type="binding site" evidence="7">
    <location>
        <position position="161"/>
    </location>
    <ligand>
        <name>substrate</name>
    </ligand>
</feature>
<feature type="binding site" evidence="7">
    <location>
        <position position="125"/>
    </location>
    <ligand>
        <name>S-adenosyl-L-methionine</name>
        <dbReference type="ChEBI" id="CHEBI:59789"/>
    </ligand>
</feature>
<comment type="similarity">
    <text evidence="7">Belongs to the class I-like SAM-binding methyltransferase superfamily. TrmB family.</text>
</comment>
<dbReference type="PANTHER" id="PTHR23417">
    <property type="entry name" value="3-DEOXY-D-MANNO-OCTULOSONIC-ACID TRANSFERASE/TRNA GUANINE-N 7 - -METHYLTRANSFERASE"/>
    <property type="match status" value="1"/>
</dbReference>
<comment type="caution">
    <text evidence="8">The sequence shown here is derived from an EMBL/GenBank/DDBJ whole genome shotgun (WGS) entry which is preliminary data.</text>
</comment>
<dbReference type="EC" id="2.1.1.33" evidence="7"/>
<proteinExistence type="inferred from homology"/>
<feature type="binding site" evidence="7">
    <location>
        <position position="103"/>
    </location>
    <ligand>
        <name>S-adenosyl-L-methionine</name>
        <dbReference type="ChEBI" id="CHEBI:59789"/>
    </ligand>
</feature>
<evidence type="ECO:0000256" key="2">
    <source>
        <dbReference type="ARBA" id="ARBA00003015"/>
    </source>
</evidence>